<accession>A0ABD3IMZ2</accession>
<dbReference type="SUPFAM" id="SSF81383">
    <property type="entry name" value="F-box domain"/>
    <property type="match status" value="1"/>
</dbReference>
<dbReference type="NCBIfam" id="TIGR01640">
    <property type="entry name" value="F_box_assoc_1"/>
    <property type="match status" value="1"/>
</dbReference>
<dbReference type="InterPro" id="IPR017451">
    <property type="entry name" value="F-box-assoc_interact_dom"/>
</dbReference>
<dbReference type="Proteomes" id="UP001634007">
    <property type="component" value="Unassembled WGS sequence"/>
</dbReference>
<dbReference type="InterPro" id="IPR013187">
    <property type="entry name" value="F-box-assoc_dom_typ3"/>
</dbReference>
<dbReference type="PROSITE" id="PS50181">
    <property type="entry name" value="FBOX"/>
    <property type="match status" value="1"/>
</dbReference>
<dbReference type="Gene3D" id="1.20.1280.50">
    <property type="match status" value="1"/>
</dbReference>
<dbReference type="PANTHER" id="PTHR31672:SF13">
    <property type="entry name" value="F-BOX PROTEIN CPR30-LIKE"/>
    <property type="match status" value="1"/>
</dbReference>
<dbReference type="PANTHER" id="PTHR31672">
    <property type="entry name" value="BNACNNG10540D PROTEIN"/>
    <property type="match status" value="1"/>
</dbReference>
<proteinExistence type="predicted"/>
<dbReference type="AlphaFoldDB" id="A0ABD3IMZ2"/>
<evidence type="ECO:0000259" key="1">
    <source>
        <dbReference type="PROSITE" id="PS50181"/>
    </source>
</evidence>
<dbReference type="EMBL" id="JBJKBG010000011">
    <property type="protein sequence ID" value="KAL3715341.1"/>
    <property type="molecule type" value="Genomic_DNA"/>
</dbReference>
<protein>
    <recommendedName>
        <fullName evidence="1">F-box domain-containing protein</fullName>
    </recommendedName>
</protein>
<dbReference type="InterPro" id="IPR036047">
    <property type="entry name" value="F-box-like_dom_sf"/>
</dbReference>
<dbReference type="Pfam" id="PF08268">
    <property type="entry name" value="FBA_3"/>
    <property type="match status" value="1"/>
</dbReference>
<name>A0ABD3IMZ2_EUCGL</name>
<dbReference type="InterPro" id="IPR050796">
    <property type="entry name" value="SCF_F-box_component"/>
</dbReference>
<sequence>MSMDELPMALLSDILSRVSSRSLIRHRCICKRWREVVDDFYSRITGKELLCQEIEEGKIYLLDEQEEATKMIQIAKFPGLKDYIFQGACNGLLLFAHKGVVKNNPDLLLNPLTQEILRLPRAPDFQPHKSVYGFGFDRSTNTYKMVQIDEIDLDEETRTCTVRARIYDFEKRSWRICRAPPPPPSSHSARPDGAFVFASRAGCTFVFASGALYWFLYEYSPSGGPLARAMLSFDLTREEFNPIPIPDGLLRDVLHMHELEGSLALVHYPKEAHIDVWVLEDYRRREWTRKHRIRAPCAGG</sequence>
<gene>
    <name evidence="2" type="ORF">ACJRO7_007122</name>
</gene>
<dbReference type="InterPro" id="IPR001810">
    <property type="entry name" value="F-box_dom"/>
</dbReference>
<dbReference type="SMART" id="SM00256">
    <property type="entry name" value="FBOX"/>
    <property type="match status" value="1"/>
</dbReference>
<evidence type="ECO:0000313" key="2">
    <source>
        <dbReference type="EMBL" id="KAL3715341.1"/>
    </source>
</evidence>
<keyword evidence="3" id="KW-1185">Reference proteome</keyword>
<reference evidence="2 3" key="1">
    <citation type="submission" date="2024-11" db="EMBL/GenBank/DDBJ databases">
        <title>Chromosome-level genome assembly of Eucalyptus globulus Labill. provides insights into its genome evolution.</title>
        <authorList>
            <person name="Li X."/>
        </authorList>
    </citation>
    <scope>NUCLEOTIDE SEQUENCE [LARGE SCALE GENOMIC DNA]</scope>
    <source>
        <strain evidence="2">CL2024</strain>
        <tissue evidence="2">Fresh tender leaves</tissue>
    </source>
</reference>
<evidence type="ECO:0000313" key="3">
    <source>
        <dbReference type="Proteomes" id="UP001634007"/>
    </source>
</evidence>
<feature type="domain" description="F-box" evidence="1">
    <location>
        <begin position="1"/>
        <end position="44"/>
    </location>
</feature>
<comment type="caution">
    <text evidence="2">The sequence shown here is derived from an EMBL/GenBank/DDBJ whole genome shotgun (WGS) entry which is preliminary data.</text>
</comment>
<dbReference type="Pfam" id="PF00646">
    <property type="entry name" value="F-box"/>
    <property type="match status" value="1"/>
</dbReference>
<organism evidence="2 3">
    <name type="scientific">Eucalyptus globulus</name>
    <name type="common">Tasmanian blue gum</name>
    <dbReference type="NCBI Taxonomy" id="34317"/>
    <lineage>
        <taxon>Eukaryota</taxon>
        <taxon>Viridiplantae</taxon>
        <taxon>Streptophyta</taxon>
        <taxon>Embryophyta</taxon>
        <taxon>Tracheophyta</taxon>
        <taxon>Spermatophyta</taxon>
        <taxon>Magnoliopsida</taxon>
        <taxon>eudicotyledons</taxon>
        <taxon>Gunneridae</taxon>
        <taxon>Pentapetalae</taxon>
        <taxon>rosids</taxon>
        <taxon>malvids</taxon>
        <taxon>Myrtales</taxon>
        <taxon>Myrtaceae</taxon>
        <taxon>Myrtoideae</taxon>
        <taxon>Eucalypteae</taxon>
        <taxon>Eucalyptus</taxon>
    </lineage>
</organism>